<dbReference type="GO" id="GO:0003700">
    <property type="term" value="F:DNA-binding transcription factor activity"/>
    <property type="evidence" value="ECO:0007669"/>
    <property type="project" value="TreeGrafter"/>
</dbReference>
<dbReference type="GO" id="GO:0000976">
    <property type="term" value="F:transcription cis-regulatory region binding"/>
    <property type="evidence" value="ECO:0007669"/>
    <property type="project" value="TreeGrafter"/>
</dbReference>
<reference evidence="7" key="1">
    <citation type="submission" date="2021-03" db="EMBL/GenBank/DDBJ databases">
        <title>Whole genome shotgun sequence of Actinoplanes auranticolor NBRC 12245.</title>
        <authorList>
            <person name="Komaki H."/>
            <person name="Tamura T."/>
        </authorList>
    </citation>
    <scope>NUCLEOTIDE SEQUENCE</scope>
    <source>
        <strain evidence="7">NBRC 12245</strain>
    </source>
</reference>
<gene>
    <name evidence="7" type="ORF">Aau02nite_23490</name>
</gene>
<dbReference type="Proteomes" id="UP000681340">
    <property type="component" value="Unassembled WGS sequence"/>
</dbReference>
<evidence type="ECO:0000313" key="7">
    <source>
        <dbReference type="EMBL" id="GIM66583.1"/>
    </source>
</evidence>
<name>A0A919S941_9ACTN</name>
<evidence type="ECO:0000313" key="8">
    <source>
        <dbReference type="Proteomes" id="UP000681340"/>
    </source>
</evidence>
<comment type="caution">
    <text evidence="7">The sequence shown here is derived from an EMBL/GenBank/DDBJ whole genome shotgun (WGS) entry which is preliminary data.</text>
</comment>
<dbReference type="PANTHER" id="PTHR30055">
    <property type="entry name" value="HTH-TYPE TRANSCRIPTIONAL REGULATOR RUTR"/>
    <property type="match status" value="1"/>
</dbReference>
<dbReference type="InterPro" id="IPR001647">
    <property type="entry name" value="HTH_TetR"/>
</dbReference>
<feature type="region of interest" description="Disordered" evidence="5">
    <location>
        <begin position="1"/>
        <end position="23"/>
    </location>
</feature>
<evidence type="ECO:0000259" key="6">
    <source>
        <dbReference type="PROSITE" id="PS50977"/>
    </source>
</evidence>
<dbReference type="AlphaFoldDB" id="A0A919S941"/>
<keyword evidence="2 4" id="KW-0238">DNA-binding</keyword>
<dbReference type="Pfam" id="PF16859">
    <property type="entry name" value="TetR_C_11"/>
    <property type="match status" value="1"/>
</dbReference>
<sequence length="205" mass="22749">MLRPMTQQGTEPVRRTRGRTRDTRTTEAILEAAMAMLVEKGLTGFTIEGLAARAGVGKATIYRWWPSRGAVALDAFLAAVEPQVPYPDTDDFPTALRTQVTALVRVFSETPVGPVVRALISEAQRDPDLAEAFRTRWLEARRVVGRAVFAQAQRSGQIRDDLEAETAIDLIYGAVYFRLMTAHAPMDDEFVTNLIDYALRGLAPR</sequence>
<keyword evidence="1" id="KW-0805">Transcription regulation</keyword>
<evidence type="ECO:0000256" key="4">
    <source>
        <dbReference type="PROSITE-ProRule" id="PRU00335"/>
    </source>
</evidence>
<keyword evidence="3" id="KW-0804">Transcription</keyword>
<dbReference type="Pfam" id="PF00440">
    <property type="entry name" value="TetR_N"/>
    <property type="match status" value="1"/>
</dbReference>
<organism evidence="7 8">
    <name type="scientific">Actinoplanes auranticolor</name>
    <dbReference type="NCBI Taxonomy" id="47988"/>
    <lineage>
        <taxon>Bacteria</taxon>
        <taxon>Bacillati</taxon>
        <taxon>Actinomycetota</taxon>
        <taxon>Actinomycetes</taxon>
        <taxon>Micromonosporales</taxon>
        <taxon>Micromonosporaceae</taxon>
        <taxon>Actinoplanes</taxon>
    </lineage>
</organism>
<feature type="compositionally biased region" description="Polar residues" evidence="5">
    <location>
        <begin position="1"/>
        <end position="10"/>
    </location>
</feature>
<dbReference type="InterPro" id="IPR011075">
    <property type="entry name" value="TetR_C"/>
</dbReference>
<protein>
    <submittedName>
        <fullName evidence="7">TetR family transcriptional regulator</fullName>
    </submittedName>
</protein>
<keyword evidence="8" id="KW-1185">Reference proteome</keyword>
<dbReference type="InterPro" id="IPR009057">
    <property type="entry name" value="Homeodomain-like_sf"/>
</dbReference>
<feature type="domain" description="HTH tetR-type" evidence="6">
    <location>
        <begin position="23"/>
        <end position="83"/>
    </location>
</feature>
<feature type="DNA-binding region" description="H-T-H motif" evidence="4">
    <location>
        <begin position="46"/>
        <end position="65"/>
    </location>
</feature>
<evidence type="ECO:0000256" key="5">
    <source>
        <dbReference type="SAM" id="MobiDB-lite"/>
    </source>
</evidence>
<dbReference type="SUPFAM" id="SSF48498">
    <property type="entry name" value="Tetracyclin repressor-like, C-terminal domain"/>
    <property type="match status" value="1"/>
</dbReference>
<dbReference type="PANTHER" id="PTHR30055:SF148">
    <property type="entry name" value="TETR-FAMILY TRANSCRIPTIONAL REGULATOR"/>
    <property type="match status" value="1"/>
</dbReference>
<evidence type="ECO:0000256" key="3">
    <source>
        <dbReference type="ARBA" id="ARBA00023163"/>
    </source>
</evidence>
<proteinExistence type="predicted"/>
<evidence type="ECO:0000256" key="2">
    <source>
        <dbReference type="ARBA" id="ARBA00023125"/>
    </source>
</evidence>
<dbReference type="SUPFAM" id="SSF46689">
    <property type="entry name" value="Homeodomain-like"/>
    <property type="match status" value="1"/>
</dbReference>
<evidence type="ECO:0000256" key="1">
    <source>
        <dbReference type="ARBA" id="ARBA00023015"/>
    </source>
</evidence>
<accession>A0A919S941</accession>
<dbReference type="InterPro" id="IPR036271">
    <property type="entry name" value="Tet_transcr_reg_TetR-rel_C_sf"/>
</dbReference>
<dbReference type="PROSITE" id="PS50977">
    <property type="entry name" value="HTH_TETR_2"/>
    <property type="match status" value="1"/>
</dbReference>
<dbReference type="PRINTS" id="PR00455">
    <property type="entry name" value="HTHTETR"/>
</dbReference>
<dbReference type="Gene3D" id="1.10.357.10">
    <property type="entry name" value="Tetracycline Repressor, domain 2"/>
    <property type="match status" value="1"/>
</dbReference>
<dbReference type="Gene3D" id="1.10.10.60">
    <property type="entry name" value="Homeodomain-like"/>
    <property type="match status" value="1"/>
</dbReference>
<dbReference type="EMBL" id="BOQL01000021">
    <property type="protein sequence ID" value="GIM66583.1"/>
    <property type="molecule type" value="Genomic_DNA"/>
</dbReference>
<dbReference type="InterPro" id="IPR050109">
    <property type="entry name" value="HTH-type_TetR-like_transc_reg"/>
</dbReference>